<keyword evidence="1" id="KW-1133">Transmembrane helix</keyword>
<evidence type="ECO:0000256" key="1">
    <source>
        <dbReference type="SAM" id="Phobius"/>
    </source>
</evidence>
<dbReference type="AlphaFoldDB" id="A0A1J4V3Y1"/>
<dbReference type="Proteomes" id="UP000181992">
    <property type="component" value="Unassembled WGS sequence"/>
</dbReference>
<feature type="transmembrane region" description="Helical" evidence="1">
    <location>
        <begin position="127"/>
        <end position="152"/>
    </location>
</feature>
<keyword evidence="1" id="KW-0472">Membrane</keyword>
<feature type="transmembrane region" description="Helical" evidence="1">
    <location>
        <begin position="25"/>
        <end position="47"/>
    </location>
</feature>
<proteinExistence type="predicted"/>
<evidence type="ECO:0000313" key="2">
    <source>
        <dbReference type="EMBL" id="OIO30672.1"/>
    </source>
</evidence>
<protein>
    <submittedName>
        <fullName evidence="2">Uncharacterized protein</fullName>
    </submittedName>
</protein>
<organism evidence="2 3">
    <name type="scientific">Candidatus Nomurabacteria bacterium CG1_02_43_90</name>
    <dbReference type="NCBI Taxonomy" id="1805281"/>
    <lineage>
        <taxon>Bacteria</taxon>
        <taxon>Candidatus Nomuraibacteriota</taxon>
    </lineage>
</organism>
<comment type="caution">
    <text evidence="2">The sequence shown here is derived from an EMBL/GenBank/DDBJ whole genome shotgun (WGS) entry which is preliminary data.</text>
</comment>
<evidence type="ECO:0000313" key="3">
    <source>
        <dbReference type="Proteomes" id="UP000181992"/>
    </source>
</evidence>
<keyword evidence="1" id="KW-0812">Transmembrane</keyword>
<accession>A0A1J4V3Y1</accession>
<sequence>MDNSKTTMEKNEILVDRGMGQVRKYGIAVLLALLALNGVALGALHLIESNDTRNELIKYAKTIPAPDVTKAEQTIHLPEDIIALRSDNIDRAGFYETSIGEQDYLVYGDVNKHYMLIKSEATIQKEIFSFGMALSALYVGEVIILLGWWLFVRTKVREVFEMI</sequence>
<reference evidence="2 3" key="1">
    <citation type="journal article" date="2016" name="Environ. Microbiol.">
        <title>Genomic resolution of a cold subsurface aquifer community provides metabolic insights for novel microbes adapted to high CO concentrations.</title>
        <authorList>
            <person name="Probst A.J."/>
            <person name="Castelle C.J."/>
            <person name="Singh A."/>
            <person name="Brown C.T."/>
            <person name="Anantharaman K."/>
            <person name="Sharon I."/>
            <person name="Hug L.A."/>
            <person name="Burstein D."/>
            <person name="Emerson J.B."/>
            <person name="Thomas B.C."/>
            <person name="Banfield J.F."/>
        </authorList>
    </citation>
    <scope>NUCLEOTIDE SEQUENCE [LARGE SCALE GENOMIC DNA]</scope>
    <source>
        <strain evidence="2">CG1_02_43_90</strain>
    </source>
</reference>
<dbReference type="STRING" id="1805281.AUJ77_02595"/>
<dbReference type="EMBL" id="MNVN01000015">
    <property type="protein sequence ID" value="OIO30672.1"/>
    <property type="molecule type" value="Genomic_DNA"/>
</dbReference>
<name>A0A1J4V3Y1_9BACT</name>
<gene>
    <name evidence="2" type="ORF">AUJ77_02595</name>
</gene>